<dbReference type="GO" id="GO:0034388">
    <property type="term" value="C:Pwp2p-containing subcomplex of 90S preribosome"/>
    <property type="evidence" value="ECO:0007669"/>
    <property type="project" value="TreeGrafter"/>
</dbReference>
<evidence type="ECO:0000256" key="6">
    <source>
        <dbReference type="ARBA" id="ARBA00025767"/>
    </source>
</evidence>
<feature type="region of interest" description="Disordered" evidence="7">
    <location>
        <begin position="97"/>
        <end position="168"/>
    </location>
</feature>
<keyword evidence="9" id="KW-1185">Reference proteome</keyword>
<dbReference type="InterPro" id="IPR015943">
    <property type="entry name" value="WD40/YVTN_repeat-like_dom_sf"/>
</dbReference>
<dbReference type="GO" id="GO:0006364">
    <property type="term" value="P:rRNA processing"/>
    <property type="evidence" value="ECO:0007669"/>
    <property type="project" value="UniProtKB-KW"/>
</dbReference>
<feature type="region of interest" description="Disordered" evidence="7">
    <location>
        <begin position="52"/>
        <end position="78"/>
    </location>
</feature>
<protein>
    <recommendedName>
        <fullName evidence="10">WD40 repeat-like protein</fullName>
    </recommendedName>
</protein>
<comment type="subcellular location">
    <subcellularLocation>
        <location evidence="1">Nucleus</location>
        <location evidence="1">Nucleolus</location>
    </subcellularLocation>
</comment>
<dbReference type="PANTHER" id="PTHR18359">
    <property type="entry name" value="WD-REPEAT PROTEIN-RELATED"/>
    <property type="match status" value="1"/>
</dbReference>
<reference evidence="8 9" key="1">
    <citation type="submission" date="2022-09" db="EMBL/GenBank/DDBJ databases">
        <authorList>
            <person name="Palmer J.M."/>
        </authorList>
    </citation>
    <scope>NUCLEOTIDE SEQUENCE [LARGE SCALE GENOMIC DNA]</scope>
    <source>
        <strain evidence="8 9">DSM 7382</strain>
    </source>
</reference>
<name>A0AAW0GCY4_9APHY</name>
<dbReference type="AlphaFoldDB" id="A0AAW0GCY4"/>
<dbReference type="SUPFAM" id="SSF50978">
    <property type="entry name" value="WD40 repeat-like"/>
    <property type="match status" value="1"/>
</dbReference>
<keyword evidence="5" id="KW-0539">Nucleus</keyword>
<comment type="similarity">
    <text evidence="6">Belongs to the WD repeat UTP18 family.</text>
</comment>
<evidence type="ECO:0000256" key="5">
    <source>
        <dbReference type="ARBA" id="ARBA00023242"/>
    </source>
</evidence>
<keyword evidence="2" id="KW-0698">rRNA processing</keyword>
<organism evidence="8 9">
    <name type="scientific">Cerrena zonata</name>
    <dbReference type="NCBI Taxonomy" id="2478898"/>
    <lineage>
        <taxon>Eukaryota</taxon>
        <taxon>Fungi</taxon>
        <taxon>Dikarya</taxon>
        <taxon>Basidiomycota</taxon>
        <taxon>Agaricomycotina</taxon>
        <taxon>Agaricomycetes</taxon>
        <taxon>Polyporales</taxon>
        <taxon>Cerrenaceae</taxon>
        <taxon>Cerrena</taxon>
    </lineage>
</organism>
<keyword evidence="4" id="KW-0677">Repeat</keyword>
<evidence type="ECO:0000313" key="9">
    <source>
        <dbReference type="Proteomes" id="UP001385951"/>
    </source>
</evidence>
<dbReference type="Gene3D" id="2.130.10.10">
    <property type="entry name" value="YVTN repeat-like/Quinoprotein amine dehydrogenase"/>
    <property type="match status" value="1"/>
</dbReference>
<dbReference type="InterPro" id="IPR045161">
    <property type="entry name" value="Utp18"/>
</dbReference>
<gene>
    <name evidence="8" type="ORF">QCA50_008354</name>
</gene>
<evidence type="ECO:0000256" key="7">
    <source>
        <dbReference type="SAM" id="MobiDB-lite"/>
    </source>
</evidence>
<dbReference type="PANTHER" id="PTHR18359:SF0">
    <property type="entry name" value="U3 SMALL NUCLEOLAR RNA-ASSOCIATED PROTEIN 18 HOMOLOG"/>
    <property type="match status" value="1"/>
</dbReference>
<dbReference type="Proteomes" id="UP001385951">
    <property type="component" value="Unassembled WGS sequence"/>
</dbReference>
<comment type="caution">
    <text evidence="8">The sequence shown here is derived from an EMBL/GenBank/DDBJ whole genome shotgun (WGS) entry which is preliminary data.</text>
</comment>
<proteinExistence type="inferred from homology"/>
<dbReference type="EMBL" id="JASBNA010000011">
    <property type="protein sequence ID" value="KAK7687984.1"/>
    <property type="molecule type" value="Genomic_DNA"/>
</dbReference>
<dbReference type="InterPro" id="IPR001680">
    <property type="entry name" value="WD40_rpt"/>
</dbReference>
<evidence type="ECO:0000256" key="4">
    <source>
        <dbReference type="ARBA" id="ARBA00022737"/>
    </source>
</evidence>
<evidence type="ECO:0000256" key="2">
    <source>
        <dbReference type="ARBA" id="ARBA00022552"/>
    </source>
</evidence>
<feature type="region of interest" description="Disordered" evidence="7">
    <location>
        <begin position="1"/>
        <end position="32"/>
    </location>
</feature>
<dbReference type="InterPro" id="IPR036322">
    <property type="entry name" value="WD40_repeat_dom_sf"/>
</dbReference>
<evidence type="ECO:0000256" key="1">
    <source>
        <dbReference type="ARBA" id="ARBA00004604"/>
    </source>
</evidence>
<dbReference type="GO" id="GO:0032040">
    <property type="term" value="C:small-subunit processome"/>
    <property type="evidence" value="ECO:0007669"/>
    <property type="project" value="TreeGrafter"/>
</dbReference>
<keyword evidence="3" id="KW-0853">WD repeat</keyword>
<dbReference type="SMART" id="SM00320">
    <property type="entry name" value="WD40"/>
    <property type="match status" value="6"/>
</dbReference>
<evidence type="ECO:0008006" key="10">
    <source>
        <dbReference type="Google" id="ProtNLM"/>
    </source>
</evidence>
<evidence type="ECO:0000256" key="3">
    <source>
        <dbReference type="ARBA" id="ARBA00022574"/>
    </source>
</evidence>
<feature type="region of interest" description="Disordered" evidence="7">
    <location>
        <begin position="207"/>
        <end position="245"/>
    </location>
</feature>
<accession>A0AAW0GCY4</accession>
<sequence>MGKKRGNKRQRTEFEPLGSKSTTVLDDSAKDDEERRLESALFGVPYVPGEAKGKHILVLSDDEDEERDDTAGGNELQGMLDSDLFFVDDVNPSALADETELGDAFADLPAGGESGSDSGSQPETENHPSDSHDTDDEEEQEEKIASTSTLPPATTRKAPAWVDEDDNTLQVSLADNKRLRKLRDAPSEDVVGGRDYERRLRRQFEKINPTPDWAANARKQLHPTKTKRRRSSLSSGTDESDEEDVNDLLTSTGGILGKPKVASLPKGTLSIERLRDANISARSEGVIKSVQFHPSPQLPVMLTAGDDRRLKLFNIDGHTNPHLQTVHIPDLPITSAQFHPSGSSILLTGPRPFYYTYDLQSGNAQRSHRGLWGTTFNGANLNEGSMEISSFDPSGEVLAVAGRRGYVHLVDWKSGAGQVVGSVKMNSVVKSLWWTSGRTGKSELMTLGQDSQVYVWDVGQRQCVRKWKDDGGYGSSVMASDRSGQYLGIGSRQGLVNMYGSEATSSSGSNQPKPLKTLENLTTSITSLRFNHDSQLLAIASNAKKDQMRMIHLPSLTAFSNWPTSGTPLGHVTSIDFSTGSEYVAIGNTRGRVLLYQLRDFVQS</sequence>
<feature type="compositionally biased region" description="Basic residues" evidence="7">
    <location>
        <begin position="219"/>
        <end position="231"/>
    </location>
</feature>
<evidence type="ECO:0000313" key="8">
    <source>
        <dbReference type="EMBL" id="KAK7687984.1"/>
    </source>
</evidence>